<evidence type="ECO:0000313" key="2">
    <source>
        <dbReference type="EMBL" id="RLY94728.1"/>
    </source>
</evidence>
<dbReference type="OrthoDB" id="4881560at2"/>
<accession>A0A3L9L8Q0</accession>
<dbReference type="Proteomes" id="UP000277871">
    <property type="component" value="Unassembled WGS sequence"/>
</dbReference>
<dbReference type="RefSeq" id="WP_121845993.1">
    <property type="nucleotide sequence ID" value="NZ_PHOA01000043.1"/>
</dbReference>
<dbReference type="AlphaFoldDB" id="A0A3L9L8Q0"/>
<name>A0A3L9L8Q0_9MICC</name>
<organism evidence="2 3">
    <name type="scientific">Kocuria tytonicola</name>
    <dbReference type="NCBI Taxonomy" id="2055946"/>
    <lineage>
        <taxon>Bacteria</taxon>
        <taxon>Bacillati</taxon>
        <taxon>Actinomycetota</taxon>
        <taxon>Actinomycetes</taxon>
        <taxon>Micrococcales</taxon>
        <taxon>Micrococcaceae</taxon>
        <taxon>Kocuria</taxon>
    </lineage>
</organism>
<dbReference type="EMBL" id="RDEX01000001">
    <property type="protein sequence ID" value="RLY94728.1"/>
    <property type="molecule type" value="Genomic_DNA"/>
</dbReference>
<evidence type="ECO:0000256" key="1">
    <source>
        <dbReference type="SAM" id="Phobius"/>
    </source>
</evidence>
<keyword evidence="1" id="KW-0812">Transmembrane</keyword>
<reference evidence="2 3" key="1">
    <citation type="submission" date="2018-10" db="EMBL/GenBank/DDBJ databases">
        <title>Kocuria tytonicola, new bacteria from the preen glands of American barn owls (Tyto furcata).</title>
        <authorList>
            <person name="Braun M.S."/>
            <person name="Wang E."/>
            <person name="Zimmermann S."/>
            <person name="Boutin S."/>
            <person name="Wagner H."/>
            <person name="Wink M."/>
        </authorList>
    </citation>
    <scope>NUCLEOTIDE SEQUENCE [LARGE SCALE GENOMIC DNA]</scope>
    <source>
        <strain evidence="2 3">473</strain>
    </source>
</reference>
<comment type="caution">
    <text evidence="2">The sequence shown here is derived from an EMBL/GenBank/DDBJ whole genome shotgun (WGS) entry which is preliminary data.</text>
</comment>
<evidence type="ECO:0000313" key="3">
    <source>
        <dbReference type="Proteomes" id="UP000277871"/>
    </source>
</evidence>
<keyword evidence="1" id="KW-0472">Membrane</keyword>
<gene>
    <name evidence="2" type="ORF">EAE32_06195</name>
</gene>
<protein>
    <submittedName>
        <fullName evidence="2">Uncharacterized protein</fullName>
    </submittedName>
</protein>
<feature type="transmembrane region" description="Helical" evidence="1">
    <location>
        <begin position="43"/>
        <end position="64"/>
    </location>
</feature>
<sequence length="201" mass="22355">MTGSGKRSPRRRALIRYLVLFVVTLVLNGVLKELRNRGILTTPMLVGLFAVVLPGVWALLRYWWLPRVSRARPQHDRIVTEARWASPLAPGAVIERLRTEFVAPEFRTTATDSALHIATGSDETFRWRGAGSMKGWEALPLAMDVVLTATSAGCDIVALARDDLGWYEKPPEFFVENEVLRRGAALIRRARAATENPAAHG</sequence>
<keyword evidence="1" id="KW-1133">Transmembrane helix</keyword>
<feature type="transmembrane region" description="Helical" evidence="1">
    <location>
        <begin position="14"/>
        <end position="31"/>
    </location>
</feature>
<keyword evidence="3" id="KW-1185">Reference proteome</keyword>
<proteinExistence type="predicted"/>